<reference evidence="2 3" key="1">
    <citation type="submission" date="2024-05" db="EMBL/GenBank/DDBJ databases">
        <title>Haplotype-resolved chromosome-level genome assembly of Huyou (Citrus changshanensis).</title>
        <authorList>
            <person name="Miao C."/>
            <person name="Chen W."/>
            <person name="Wu Y."/>
            <person name="Wang L."/>
            <person name="Zhao S."/>
            <person name="Grierson D."/>
            <person name="Xu C."/>
            <person name="Chen K."/>
        </authorList>
    </citation>
    <scope>NUCLEOTIDE SEQUENCE [LARGE SCALE GENOMIC DNA]</scope>
    <source>
        <strain evidence="2">01-14</strain>
        <tissue evidence="2">Leaf</tissue>
    </source>
</reference>
<dbReference type="SUPFAM" id="SSF56672">
    <property type="entry name" value="DNA/RNA polymerases"/>
    <property type="match status" value="1"/>
</dbReference>
<feature type="domain" description="Reverse transcriptase Ty1/copia-type" evidence="1">
    <location>
        <begin position="5"/>
        <end position="106"/>
    </location>
</feature>
<dbReference type="CDD" id="cd09272">
    <property type="entry name" value="RNase_HI_RT_Ty1"/>
    <property type="match status" value="1"/>
</dbReference>
<dbReference type="Pfam" id="PF07727">
    <property type="entry name" value="RVT_2"/>
    <property type="match status" value="1"/>
</dbReference>
<name>A0AAP0QID7_9ROSI</name>
<proteinExistence type="predicted"/>
<dbReference type="InterPro" id="IPR013103">
    <property type="entry name" value="RVT_2"/>
</dbReference>
<sequence length="348" mass="39689">MVLFGYNQSSSDNTLFIKKWQGKITALIVYVDDMVVTGNGEEEREALQKYLSREFEMKDLGALKYFLGIEVSRSKGGIFLSQRKYALDLLHETGMTACQPIDTPIEEGLKFCITSDQVPVDKGRYQRLIGRLMYLSHTRPDLAYALSVVSQFMHNPEEQHMKAIMRILRYLKTNPGKGILFSKNEDYSNIEVYTDTDWAGSLSDRCSTSGYFTFVGGNLVTWRSKKQHVVARSSAEAEYLGMALGVCEGLWISFILNDLGYPSQQPIQLYCDNKAARDIAHNLVQHDRTKHVEVDRFFIKEKLDEKILELPKIRSEDQLADILTKAISSRAFTKFLDKLGMQDIYTPA</sequence>
<comment type="caution">
    <text evidence="2">The sequence shown here is derived from an EMBL/GenBank/DDBJ whole genome shotgun (WGS) entry which is preliminary data.</text>
</comment>
<accession>A0AAP0QID7</accession>
<dbReference type="Proteomes" id="UP001428341">
    <property type="component" value="Unassembled WGS sequence"/>
</dbReference>
<dbReference type="PANTHER" id="PTHR11439:SF467">
    <property type="entry name" value="INTEGRASE CATALYTIC DOMAIN-CONTAINING PROTEIN"/>
    <property type="match status" value="1"/>
</dbReference>
<organism evidence="2 3">
    <name type="scientific">Citrus x changshan-huyou</name>
    <dbReference type="NCBI Taxonomy" id="2935761"/>
    <lineage>
        <taxon>Eukaryota</taxon>
        <taxon>Viridiplantae</taxon>
        <taxon>Streptophyta</taxon>
        <taxon>Embryophyta</taxon>
        <taxon>Tracheophyta</taxon>
        <taxon>Spermatophyta</taxon>
        <taxon>Magnoliopsida</taxon>
        <taxon>eudicotyledons</taxon>
        <taxon>Gunneridae</taxon>
        <taxon>Pentapetalae</taxon>
        <taxon>rosids</taxon>
        <taxon>malvids</taxon>
        <taxon>Sapindales</taxon>
        <taxon>Rutaceae</taxon>
        <taxon>Aurantioideae</taxon>
        <taxon>Citrus</taxon>
    </lineage>
</organism>
<gene>
    <name evidence="2" type="ORF">WN944_018325</name>
</gene>
<evidence type="ECO:0000313" key="3">
    <source>
        <dbReference type="Proteomes" id="UP001428341"/>
    </source>
</evidence>
<dbReference type="InterPro" id="IPR043502">
    <property type="entry name" value="DNA/RNA_pol_sf"/>
</dbReference>
<evidence type="ECO:0000259" key="1">
    <source>
        <dbReference type="Pfam" id="PF07727"/>
    </source>
</evidence>
<dbReference type="AlphaFoldDB" id="A0AAP0QID7"/>
<evidence type="ECO:0000313" key="2">
    <source>
        <dbReference type="EMBL" id="KAK9186936.1"/>
    </source>
</evidence>
<dbReference type="EMBL" id="JBCGBO010000007">
    <property type="protein sequence ID" value="KAK9186936.1"/>
    <property type="molecule type" value="Genomic_DNA"/>
</dbReference>
<protein>
    <recommendedName>
        <fullName evidence="1">Reverse transcriptase Ty1/copia-type domain-containing protein</fullName>
    </recommendedName>
</protein>
<keyword evidence="3" id="KW-1185">Reference proteome</keyword>
<dbReference type="PANTHER" id="PTHR11439">
    <property type="entry name" value="GAG-POL-RELATED RETROTRANSPOSON"/>
    <property type="match status" value="1"/>
</dbReference>